<comment type="catalytic activity">
    <reaction evidence="13 14 15">
        <text>protoporphyrinogen IX + 3 A = protoporphyrin IX + 3 AH2</text>
        <dbReference type="Rhea" id="RHEA:62000"/>
        <dbReference type="ChEBI" id="CHEBI:13193"/>
        <dbReference type="ChEBI" id="CHEBI:17499"/>
        <dbReference type="ChEBI" id="CHEBI:57306"/>
        <dbReference type="ChEBI" id="CHEBI:57307"/>
    </reaction>
</comment>
<evidence type="ECO:0000313" key="16">
    <source>
        <dbReference type="EMBL" id="GHM59960.1"/>
    </source>
</evidence>
<dbReference type="EMBL" id="BNGU01000051">
    <property type="protein sequence ID" value="GHM59960.1"/>
    <property type="molecule type" value="Genomic_DNA"/>
</dbReference>
<dbReference type="GO" id="GO:0046872">
    <property type="term" value="F:metal ion binding"/>
    <property type="evidence" value="ECO:0007669"/>
    <property type="project" value="UniProtKB-UniRule"/>
</dbReference>
<protein>
    <recommendedName>
        <fullName evidence="4 14">Protoporphyrinogen IX oxidase</fullName>
        <shortName evidence="14">PPO</shortName>
        <ecNumber evidence="14 15">1.3.99.-</ecNumber>
    </recommendedName>
</protein>
<comment type="cofactor">
    <cofactor evidence="14 15">
        <name>heme b</name>
        <dbReference type="ChEBI" id="CHEBI:60344"/>
    </cofactor>
    <text evidence="14 15">Binds 1 heme b (iron(II)-protoporphyrin IX) group per subunit.</text>
</comment>
<accession>A0A8J3MPI8</accession>
<keyword evidence="10 14" id="KW-0560">Oxidoreductase</keyword>
<feature type="transmembrane region" description="Helical" evidence="14">
    <location>
        <begin position="81"/>
        <end position="100"/>
    </location>
</feature>
<evidence type="ECO:0000256" key="4">
    <source>
        <dbReference type="ARBA" id="ARBA00017504"/>
    </source>
</evidence>
<dbReference type="PIRSF" id="PIRSF004638">
    <property type="entry name" value="UCP004638"/>
    <property type="match status" value="1"/>
</dbReference>
<dbReference type="NCBIfam" id="TIGR00701">
    <property type="entry name" value="protoporphyrinogen oxidase HemJ"/>
    <property type="match status" value="1"/>
</dbReference>
<feature type="binding site" description="axial binding residue" evidence="14">
    <location>
        <position position="86"/>
    </location>
    <ligand>
        <name>heme</name>
        <dbReference type="ChEBI" id="CHEBI:30413"/>
    </ligand>
    <ligandPart>
        <name>Fe</name>
        <dbReference type="ChEBI" id="CHEBI:18248"/>
    </ligandPart>
</feature>
<evidence type="ECO:0000256" key="5">
    <source>
        <dbReference type="ARBA" id="ARBA00022475"/>
    </source>
</evidence>
<evidence type="ECO:0000256" key="13">
    <source>
        <dbReference type="ARBA" id="ARBA00048390"/>
    </source>
</evidence>
<keyword evidence="9 14" id="KW-1133">Transmembrane helix</keyword>
<comment type="subunit">
    <text evidence="14">Homodimer.</text>
</comment>
<keyword evidence="5 14" id="KW-1003">Cell membrane</keyword>
<dbReference type="PANTHER" id="PTHR40255">
    <property type="entry name" value="UPF0093 MEMBRANE PROTEIN SLR1790"/>
    <property type="match status" value="1"/>
</dbReference>
<feature type="transmembrane region" description="Helical" evidence="14">
    <location>
        <begin position="52"/>
        <end position="75"/>
    </location>
</feature>
<feature type="transmembrane region" description="Helical" evidence="14">
    <location>
        <begin position="12"/>
        <end position="31"/>
    </location>
</feature>
<keyword evidence="7 14" id="KW-0812">Transmembrane</keyword>
<dbReference type="GO" id="GO:0070818">
    <property type="term" value="F:protoporphyrinogen oxidase activity"/>
    <property type="evidence" value="ECO:0007669"/>
    <property type="project" value="UniProtKB-UniRule"/>
</dbReference>
<feature type="binding site" description="axial binding residue" evidence="14">
    <location>
        <position position="11"/>
    </location>
    <ligand>
        <name>heme</name>
        <dbReference type="ChEBI" id="CHEBI:30413"/>
    </ligand>
    <ligandPart>
        <name>Fe</name>
        <dbReference type="ChEBI" id="CHEBI:18248"/>
    </ligandPart>
</feature>
<feature type="transmembrane region" description="Helical" evidence="14">
    <location>
        <begin position="121"/>
        <end position="139"/>
    </location>
</feature>
<evidence type="ECO:0000256" key="14">
    <source>
        <dbReference type="HAMAP-Rule" id="MF_02239"/>
    </source>
</evidence>
<dbReference type="HAMAP" id="MF_02239">
    <property type="entry name" value="HemJ"/>
    <property type="match status" value="1"/>
</dbReference>
<keyword evidence="12 14" id="KW-0472">Membrane</keyword>
<keyword evidence="11 14" id="KW-0408">Iron</keyword>
<dbReference type="AlphaFoldDB" id="A0A8J3MPI8"/>
<evidence type="ECO:0000256" key="3">
    <source>
        <dbReference type="ARBA" id="ARBA00006501"/>
    </source>
</evidence>
<evidence type="ECO:0000256" key="10">
    <source>
        <dbReference type="ARBA" id="ARBA00023002"/>
    </source>
</evidence>
<comment type="similarity">
    <text evidence="3 14 15">Belongs to the HemJ family.</text>
</comment>
<dbReference type="Proteomes" id="UP000637906">
    <property type="component" value="Unassembled WGS sequence"/>
</dbReference>
<dbReference type="GO" id="GO:0006782">
    <property type="term" value="P:protoporphyrinogen IX biosynthetic process"/>
    <property type="evidence" value="ECO:0007669"/>
    <property type="project" value="UniProtKB-UniRule"/>
</dbReference>
<dbReference type="GO" id="GO:0005886">
    <property type="term" value="C:plasma membrane"/>
    <property type="evidence" value="ECO:0007669"/>
    <property type="project" value="UniProtKB-SubCell"/>
</dbReference>
<comment type="pathway">
    <text evidence="2 14 15">Porphyrin-containing compound metabolism; protoporphyrin-IX biosynthesis; protoporphyrin-IX from protoporphyrinogen-IX: step 1/1.</text>
</comment>
<dbReference type="Pfam" id="PF03653">
    <property type="entry name" value="UPF0093"/>
    <property type="match status" value="1"/>
</dbReference>
<gene>
    <name evidence="16" type="ORF">sL5_09530</name>
</gene>
<comment type="subcellular location">
    <subcellularLocation>
        <location evidence="1 14">Cell membrane</location>
        <topology evidence="1 14">Multi-pass membrane protein</topology>
    </subcellularLocation>
</comment>
<comment type="caution">
    <text evidence="16">The sequence shown here is derived from an EMBL/GenBank/DDBJ whole genome shotgun (WGS) entry which is preliminary data.</text>
</comment>
<evidence type="ECO:0000256" key="1">
    <source>
        <dbReference type="ARBA" id="ARBA00004651"/>
    </source>
</evidence>
<organism evidence="16 17">
    <name type="scientific">Candidatus Mesenet longicola</name>
    <dbReference type="NCBI Taxonomy" id="1892558"/>
    <lineage>
        <taxon>Bacteria</taxon>
        <taxon>Pseudomonadati</taxon>
        <taxon>Pseudomonadota</taxon>
        <taxon>Alphaproteobacteria</taxon>
        <taxon>Rickettsiales</taxon>
        <taxon>Anaplasmataceae</taxon>
        <taxon>Candidatus Mesenet</taxon>
    </lineage>
</organism>
<keyword evidence="8 14" id="KW-0479">Metal-binding</keyword>
<evidence type="ECO:0000256" key="9">
    <source>
        <dbReference type="ARBA" id="ARBA00022989"/>
    </source>
</evidence>
<dbReference type="UniPathway" id="UPA00251">
    <property type="reaction ID" value="UER00324"/>
</dbReference>
<evidence type="ECO:0000256" key="7">
    <source>
        <dbReference type="ARBA" id="ARBA00022692"/>
    </source>
</evidence>
<dbReference type="InterPro" id="IPR005265">
    <property type="entry name" value="HemJ-like"/>
</dbReference>
<reference evidence="16 17" key="1">
    <citation type="journal article" date="2021" name="Microb. Ecol.">
        <title>Candidatus Mesenet longicola: Novel Endosymbionts of Brontispa longissima that Induce Cytoplasmic Incompatibility.</title>
        <authorList>
            <person name="Takano S."/>
            <person name="Gotoh Y."/>
            <person name="Hayashi T."/>
        </authorList>
    </citation>
    <scope>NUCLEOTIDE SEQUENCE [LARGE SCALE GENOMIC DNA]</scope>
    <source>
        <strain evidence="16">L5</strain>
    </source>
</reference>
<sequence length="142" mass="16930">MSYYHWIEAFHIISVIMWMAGMLYLPRLYVYHTEVKPGSESDNMLKVMERRLLRCVINPAMISAFLLGIMLISIKKVYFETWFHIKAFAIIIMSIIHMLLAKHRKDFERNINKKSHIYFRVLNEIVTVLIIIIVIMVVVRPF</sequence>
<keyword evidence="17" id="KW-1185">Reference proteome</keyword>
<dbReference type="EC" id="1.3.99.-" evidence="14 15"/>
<proteinExistence type="inferred from homology"/>
<name>A0A8J3MPI8_9RICK</name>
<evidence type="ECO:0000256" key="8">
    <source>
        <dbReference type="ARBA" id="ARBA00022723"/>
    </source>
</evidence>
<evidence type="ECO:0000256" key="12">
    <source>
        <dbReference type="ARBA" id="ARBA00023136"/>
    </source>
</evidence>
<dbReference type="PANTHER" id="PTHR40255:SF1">
    <property type="entry name" value="PROTOPORPHYRINOGEN IX OXIDASE"/>
    <property type="match status" value="1"/>
</dbReference>
<comment type="function">
    <text evidence="14 15">Catalyzes the oxidation of protoporphyrinogen IX to protoporphyrin IX.</text>
</comment>
<keyword evidence="6 14" id="KW-0349">Heme</keyword>
<evidence type="ECO:0000256" key="2">
    <source>
        <dbReference type="ARBA" id="ARBA00005073"/>
    </source>
</evidence>
<evidence type="ECO:0000256" key="6">
    <source>
        <dbReference type="ARBA" id="ARBA00022617"/>
    </source>
</evidence>
<evidence type="ECO:0000256" key="11">
    <source>
        <dbReference type="ARBA" id="ARBA00023004"/>
    </source>
</evidence>
<evidence type="ECO:0000256" key="15">
    <source>
        <dbReference type="PIRNR" id="PIRNR004638"/>
    </source>
</evidence>
<evidence type="ECO:0000313" key="17">
    <source>
        <dbReference type="Proteomes" id="UP000637906"/>
    </source>
</evidence>